<accession>A0A6A5Z120</accession>
<dbReference type="AlphaFoldDB" id="A0A6A5Z120"/>
<protein>
    <submittedName>
        <fullName evidence="2">Uncharacterized protein</fullName>
    </submittedName>
</protein>
<organism evidence="2 3">
    <name type="scientific">Lophiotrema nucula</name>
    <dbReference type="NCBI Taxonomy" id="690887"/>
    <lineage>
        <taxon>Eukaryota</taxon>
        <taxon>Fungi</taxon>
        <taxon>Dikarya</taxon>
        <taxon>Ascomycota</taxon>
        <taxon>Pezizomycotina</taxon>
        <taxon>Dothideomycetes</taxon>
        <taxon>Pleosporomycetidae</taxon>
        <taxon>Pleosporales</taxon>
        <taxon>Lophiotremataceae</taxon>
        <taxon>Lophiotrema</taxon>
    </lineage>
</organism>
<feature type="region of interest" description="Disordered" evidence="1">
    <location>
        <begin position="1"/>
        <end position="38"/>
    </location>
</feature>
<dbReference type="Proteomes" id="UP000799770">
    <property type="component" value="Unassembled WGS sequence"/>
</dbReference>
<name>A0A6A5Z120_9PLEO</name>
<feature type="region of interest" description="Disordered" evidence="1">
    <location>
        <begin position="355"/>
        <end position="374"/>
    </location>
</feature>
<keyword evidence="3" id="KW-1185">Reference proteome</keyword>
<dbReference type="EMBL" id="ML977329">
    <property type="protein sequence ID" value="KAF2113125.1"/>
    <property type="molecule type" value="Genomic_DNA"/>
</dbReference>
<evidence type="ECO:0000256" key="1">
    <source>
        <dbReference type="SAM" id="MobiDB-lite"/>
    </source>
</evidence>
<reference evidence="2" key="1">
    <citation type="journal article" date="2020" name="Stud. Mycol.">
        <title>101 Dothideomycetes genomes: a test case for predicting lifestyles and emergence of pathogens.</title>
        <authorList>
            <person name="Haridas S."/>
            <person name="Albert R."/>
            <person name="Binder M."/>
            <person name="Bloem J."/>
            <person name="Labutti K."/>
            <person name="Salamov A."/>
            <person name="Andreopoulos B."/>
            <person name="Baker S."/>
            <person name="Barry K."/>
            <person name="Bills G."/>
            <person name="Bluhm B."/>
            <person name="Cannon C."/>
            <person name="Castanera R."/>
            <person name="Culley D."/>
            <person name="Daum C."/>
            <person name="Ezra D."/>
            <person name="Gonzalez J."/>
            <person name="Henrissat B."/>
            <person name="Kuo A."/>
            <person name="Liang C."/>
            <person name="Lipzen A."/>
            <person name="Lutzoni F."/>
            <person name="Magnuson J."/>
            <person name="Mondo S."/>
            <person name="Nolan M."/>
            <person name="Ohm R."/>
            <person name="Pangilinan J."/>
            <person name="Park H.-J."/>
            <person name="Ramirez L."/>
            <person name="Alfaro M."/>
            <person name="Sun H."/>
            <person name="Tritt A."/>
            <person name="Yoshinaga Y."/>
            <person name="Zwiers L.-H."/>
            <person name="Turgeon B."/>
            <person name="Goodwin S."/>
            <person name="Spatafora J."/>
            <person name="Crous P."/>
            <person name="Grigoriev I."/>
        </authorList>
    </citation>
    <scope>NUCLEOTIDE SEQUENCE</scope>
    <source>
        <strain evidence="2">CBS 627.86</strain>
    </source>
</reference>
<gene>
    <name evidence="2" type="ORF">BDV96DRAFT_151580</name>
</gene>
<evidence type="ECO:0000313" key="3">
    <source>
        <dbReference type="Proteomes" id="UP000799770"/>
    </source>
</evidence>
<proteinExistence type="predicted"/>
<evidence type="ECO:0000313" key="2">
    <source>
        <dbReference type="EMBL" id="KAF2113125.1"/>
    </source>
</evidence>
<sequence length="447" mass="50960">MASFNSSKPHAQPPGNLIWREETYNSFSDDNDDDDSAAGGVAIEEANQWAAGVDVDQMKTQALTREQRKQPKQLEAALPTALRDRLAQTIRRSVTAACPDSERDPLAQRTITGQNAKAFDTITDLLDGFNFADPTTLVKGEPVLTSDTEARTLSKLFSGSNFIDPSSQMNRDPILISEREAQISSLAARNQIKKGFAKVTGQNESEEQHINIQARFKALYMVQQRYARKLGVSLRQYQKTEHPEDGETLEQLVDRVVEFENQKTIELAMAPRLNTEEVEARQARKMLKHVQEMVAYVLDVPVQHYRLNGPHPEDKETREELCARLERMRRWKGEFKKKHKARIREMLAVERGGPELLPKPQVKNHPKLNTDDKKARKKAKQMLRTHQEASRLDTIKKEDNDMDVIMEDAILGMGYGYGFELPPKPPKVDLEENMNPRARHLIGHMKF</sequence>